<keyword evidence="2" id="KW-0489">Methyltransferase</keyword>
<proteinExistence type="predicted"/>
<keyword evidence="3" id="KW-1185">Reference proteome</keyword>
<dbReference type="AlphaFoldDB" id="A0A969Q0Y2"/>
<dbReference type="EMBL" id="JAATHJ010000038">
    <property type="protein sequence ID" value="NJP39092.1"/>
    <property type="molecule type" value="Genomic_DNA"/>
</dbReference>
<feature type="domain" description="Methyltransferase type 11" evidence="1">
    <location>
        <begin position="107"/>
        <end position="170"/>
    </location>
</feature>
<dbReference type="SUPFAM" id="SSF53335">
    <property type="entry name" value="S-adenosyl-L-methionine-dependent methyltransferases"/>
    <property type="match status" value="1"/>
</dbReference>
<dbReference type="InterPro" id="IPR013216">
    <property type="entry name" value="Methyltransf_11"/>
</dbReference>
<organism evidence="2 3">
    <name type="scientific">Alkalicoccus luteus</name>
    <dbReference type="NCBI Taxonomy" id="1237094"/>
    <lineage>
        <taxon>Bacteria</taxon>
        <taxon>Bacillati</taxon>
        <taxon>Bacillota</taxon>
        <taxon>Bacilli</taxon>
        <taxon>Bacillales</taxon>
        <taxon>Bacillaceae</taxon>
        <taxon>Alkalicoccus</taxon>
    </lineage>
</organism>
<dbReference type="Pfam" id="PF08241">
    <property type="entry name" value="Methyltransf_11"/>
    <property type="match status" value="1"/>
</dbReference>
<dbReference type="Proteomes" id="UP000752012">
    <property type="component" value="Unassembled WGS sequence"/>
</dbReference>
<evidence type="ECO:0000313" key="3">
    <source>
        <dbReference type="Proteomes" id="UP000752012"/>
    </source>
</evidence>
<dbReference type="Gene3D" id="3.40.50.150">
    <property type="entry name" value="Vaccinia Virus protein VP39"/>
    <property type="match status" value="1"/>
</dbReference>
<accession>A0A969Q0Y2</accession>
<dbReference type="RefSeq" id="WP_168009186.1">
    <property type="nucleotide sequence ID" value="NZ_JAATHJ010000038.1"/>
</dbReference>
<dbReference type="InterPro" id="IPR029063">
    <property type="entry name" value="SAM-dependent_MTases_sf"/>
</dbReference>
<evidence type="ECO:0000313" key="2">
    <source>
        <dbReference type="EMBL" id="NJP39092.1"/>
    </source>
</evidence>
<evidence type="ECO:0000259" key="1">
    <source>
        <dbReference type="Pfam" id="PF08241"/>
    </source>
</evidence>
<comment type="caution">
    <text evidence="2">The sequence shown here is derived from an EMBL/GenBank/DDBJ whole genome shotgun (WGS) entry which is preliminary data.</text>
</comment>
<keyword evidence="2" id="KW-0808">Transferase</keyword>
<reference evidence="2 3" key="1">
    <citation type="submission" date="2020-03" db="EMBL/GenBank/DDBJ databases">
        <title>Assessment of the enzymatic potential of alkaline-tolerant lipase obtained from Bacillus luteus H11 (technogenic soil) for the bioremediation of saline soils contaminated with petroleum substances.</title>
        <authorList>
            <person name="Kalwasinska A."/>
        </authorList>
    </citation>
    <scope>NUCLEOTIDE SEQUENCE [LARGE SCALE GENOMIC DNA]</scope>
    <source>
        <strain evidence="2 3">H11</strain>
    </source>
</reference>
<name>A0A969Q0Y2_9BACI</name>
<gene>
    <name evidence="2" type="ORF">HCN83_16095</name>
</gene>
<sequence length="229" mass="26774">MNGTDLENIVFIGRTMEEYKAFFQLEEKDLQGRRILDCPAGACSFTAEAAADVTAVDLAYRFPADVLYEKGSQDIDRAAALIQGASNQYVWNYIKDASELKQRRERALQLFTEDYERRAERYVQARLPELPFRDDAFDLVLSAHFLFTYADRLDYCFHEQAVREMLRVTSSELRIFPLLDYKGRRSRYVDDVKQFAEREGWLAEEIPVSYEFQKGANVLLRIRKREDTC</sequence>
<protein>
    <submittedName>
        <fullName evidence="2">Class I SAM-dependent methyltransferase</fullName>
    </submittedName>
</protein>
<dbReference type="GO" id="GO:0032259">
    <property type="term" value="P:methylation"/>
    <property type="evidence" value="ECO:0007669"/>
    <property type="project" value="UniProtKB-KW"/>
</dbReference>
<dbReference type="GO" id="GO:0008757">
    <property type="term" value="F:S-adenosylmethionine-dependent methyltransferase activity"/>
    <property type="evidence" value="ECO:0007669"/>
    <property type="project" value="InterPro"/>
</dbReference>